<dbReference type="KEGG" id="tmn:UCRPA7_4135"/>
<dbReference type="Proteomes" id="UP000014074">
    <property type="component" value="Unassembled WGS sequence"/>
</dbReference>
<name>R8BLY1_PHAM7</name>
<gene>
    <name evidence="12" type="ORF">UCRPA7_4135</name>
</gene>
<dbReference type="AlphaFoldDB" id="R8BLY1"/>
<evidence type="ECO:0000256" key="2">
    <source>
        <dbReference type="ARBA" id="ARBA00009994"/>
    </source>
</evidence>
<dbReference type="InterPro" id="IPR037212">
    <property type="entry name" value="Med7/Med21-like"/>
</dbReference>
<keyword evidence="6 10" id="KW-0010">Activator</keyword>
<dbReference type="GO" id="GO:0003712">
    <property type="term" value="F:transcription coregulator activity"/>
    <property type="evidence" value="ECO:0007669"/>
    <property type="project" value="InterPro"/>
</dbReference>
<dbReference type="EMBL" id="KB933097">
    <property type="protein sequence ID" value="EOO00368.1"/>
    <property type="molecule type" value="Genomic_DNA"/>
</dbReference>
<dbReference type="OrthoDB" id="10253553at2759"/>
<keyword evidence="13" id="KW-1185">Reference proteome</keyword>
<keyword evidence="7 10" id="KW-0804">Transcription</keyword>
<evidence type="ECO:0000256" key="8">
    <source>
        <dbReference type="ARBA" id="ARBA00023242"/>
    </source>
</evidence>
<keyword evidence="8 10" id="KW-0539">Nucleus</keyword>
<dbReference type="GO" id="GO:0016592">
    <property type="term" value="C:mediator complex"/>
    <property type="evidence" value="ECO:0007669"/>
    <property type="project" value="InterPro"/>
</dbReference>
<evidence type="ECO:0000313" key="13">
    <source>
        <dbReference type="Proteomes" id="UP000014074"/>
    </source>
</evidence>
<evidence type="ECO:0000256" key="11">
    <source>
        <dbReference type="SAM" id="MobiDB-lite"/>
    </source>
</evidence>
<evidence type="ECO:0000256" key="6">
    <source>
        <dbReference type="ARBA" id="ARBA00023159"/>
    </source>
</evidence>
<comment type="function">
    <text evidence="9">Component of the Mediator complex, a coactivator involved in the regulated transcription of nearly all RNA polymerase II-dependent genes. Mediator functions as a bridge to convey information from gene-specific regulatory proteins to the basal RNA polymerase II transcription machinery. Mediator is recruited to promoters by direct interactions with regulatory proteins and serves as a scaffold for the assembly of a functional preinitiation complex with RNA polymerase II and the general transcription factors.</text>
</comment>
<organism evidence="12 13">
    <name type="scientific">Phaeoacremonium minimum (strain UCR-PA7)</name>
    <name type="common">Esca disease fungus</name>
    <name type="synonym">Togninia minima</name>
    <dbReference type="NCBI Taxonomy" id="1286976"/>
    <lineage>
        <taxon>Eukaryota</taxon>
        <taxon>Fungi</taxon>
        <taxon>Dikarya</taxon>
        <taxon>Ascomycota</taxon>
        <taxon>Pezizomycotina</taxon>
        <taxon>Sordariomycetes</taxon>
        <taxon>Sordariomycetidae</taxon>
        <taxon>Togniniales</taxon>
        <taxon>Togniniaceae</taxon>
        <taxon>Phaeoacremonium</taxon>
    </lineage>
</organism>
<dbReference type="HOGENOM" id="CLU_065214_0_0_1"/>
<dbReference type="PANTHER" id="PTHR21428:SF11">
    <property type="entry name" value="MEDIATOR OF RNA POLYMERASE II TRANSCRIPTION SUBUNIT 7"/>
    <property type="match status" value="1"/>
</dbReference>
<comment type="subunit">
    <text evidence="3 10">Component of the Mediator complex.</text>
</comment>
<dbReference type="GO" id="GO:0006357">
    <property type="term" value="P:regulation of transcription by RNA polymerase II"/>
    <property type="evidence" value="ECO:0007669"/>
    <property type="project" value="InterPro"/>
</dbReference>
<dbReference type="RefSeq" id="XP_007914881.1">
    <property type="nucleotide sequence ID" value="XM_007916690.1"/>
</dbReference>
<proteinExistence type="inferred from homology"/>
<evidence type="ECO:0000313" key="12">
    <source>
        <dbReference type="EMBL" id="EOO00368.1"/>
    </source>
</evidence>
<comment type="subcellular location">
    <subcellularLocation>
        <location evidence="1 10">Nucleus</location>
    </subcellularLocation>
</comment>
<feature type="region of interest" description="Disordered" evidence="11">
    <location>
        <begin position="1"/>
        <end position="71"/>
    </location>
</feature>
<feature type="compositionally biased region" description="Polar residues" evidence="11">
    <location>
        <begin position="1"/>
        <end position="15"/>
    </location>
</feature>
<dbReference type="PANTHER" id="PTHR21428">
    <property type="entry name" value="MEDIATOR OF RNA POLYMERASE II TRANSCRIPTION SUBUNIT 7"/>
    <property type="match status" value="1"/>
</dbReference>
<evidence type="ECO:0000256" key="9">
    <source>
        <dbReference type="ARBA" id="ARBA00025687"/>
    </source>
</evidence>
<dbReference type="GeneID" id="19324555"/>
<comment type="similarity">
    <text evidence="2 10">Belongs to the Mediator complex subunit 7 family.</text>
</comment>
<feature type="compositionally biased region" description="Basic and acidic residues" evidence="11">
    <location>
        <begin position="21"/>
        <end position="37"/>
    </location>
</feature>
<evidence type="ECO:0000256" key="7">
    <source>
        <dbReference type="ARBA" id="ARBA00023163"/>
    </source>
</evidence>
<evidence type="ECO:0000256" key="3">
    <source>
        <dbReference type="ARBA" id="ARBA00011837"/>
    </source>
</evidence>
<accession>R8BLY1</accession>
<evidence type="ECO:0000256" key="10">
    <source>
        <dbReference type="RuleBase" id="RU364060"/>
    </source>
</evidence>
<keyword evidence="5 10" id="KW-0805">Transcription regulation</keyword>
<protein>
    <recommendedName>
        <fullName evidence="4 10">Mediator of RNA polymerase II transcription subunit 7</fullName>
    </recommendedName>
</protein>
<evidence type="ECO:0000256" key="4">
    <source>
        <dbReference type="ARBA" id="ARBA00020631"/>
    </source>
</evidence>
<dbReference type="SUPFAM" id="SSF140718">
    <property type="entry name" value="Mediator hinge subcomplex-like"/>
    <property type="match status" value="1"/>
</dbReference>
<reference evidence="13" key="1">
    <citation type="journal article" date="2013" name="Genome Announc.">
        <title>Draft genome sequence of the ascomycete Phaeoacremonium aleophilum strain UCR-PA7, a causal agent of the esca disease complex in grapevines.</title>
        <authorList>
            <person name="Blanco-Ulate B."/>
            <person name="Rolshausen P."/>
            <person name="Cantu D."/>
        </authorList>
    </citation>
    <scope>NUCLEOTIDE SEQUENCE [LARGE SCALE GENOMIC DNA]</scope>
    <source>
        <strain evidence="13">UCR-PA7</strain>
    </source>
</reference>
<evidence type="ECO:0000256" key="5">
    <source>
        <dbReference type="ARBA" id="ARBA00023015"/>
    </source>
</evidence>
<dbReference type="Gene3D" id="6.10.140.1520">
    <property type="match status" value="1"/>
</dbReference>
<dbReference type="InterPro" id="IPR009244">
    <property type="entry name" value="Mediatior_Med7"/>
</dbReference>
<dbReference type="Pfam" id="PF05983">
    <property type="entry name" value="Med7"/>
    <property type="match status" value="1"/>
</dbReference>
<dbReference type="Gene3D" id="6.10.140.200">
    <property type="match status" value="1"/>
</dbReference>
<dbReference type="InterPro" id="IPR044888">
    <property type="entry name" value="Mediatior_Med7_sf"/>
</dbReference>
<dbReference type="eggNOG" id="KOG0570">
    <property type="taxonomic scope" value="Eukaryota"/>
</dbReference>
<evidence type="ECO:0000256" key="1">
    <source>
        <dbReference type="ARBA" id="ARBA00004123"/>
    </source>
</evidence>
<dbReference type="GO" id="GO:0070847">
    <property type="term" value="C:core mediator complex"/>
    <property type="evidence" value="ECO:0007669"/>
    <property type="project" value="TreeGrafter"/>
</dbReference>
<sequence length="255" mass="28543">MADQQPTQSSLASTFPNPPHFWHDFTPDRVSRLESLRKTRAGQPGSAVETTTDWRIPDLPEDLTNLQPPPEPALGQWRCFGDLYTIKDELPALEEQGIERLVPQAPEPSSTDKHTDRAFELKRLAKSILLNFLELLGVLGTNPGQAEEKVTDIRNLFINFHHVVNEYRPHQARESLIALMQTQLDKTRAETAAVRAATDKAKRVLEGLGSIEVPDQATLIGDANGERPGSAEEQKEAAYWESERDLWATIDAEFA</sequence>